<sequence>MRSTFLKKLFLLMSGTVLGQLIIFVSSPLLTRFYSPADFGVLSIYTSVLSFLLVLGSLRYEMAILIARNDSEAIQLVVLSTLILFVSSMSLLIGILVIAALHVHHVQLVYISKYMYLLPSGLFFMGLYNVALNWSIRNSHFHLITKTKLSQSIWLTLSTLLMGLLNFKSWGLILGDLIGKGSGSVAMFRKFTHHISWRVIVQNIKISRLLETMKTYKQYPLLMTWSSLFNVAGIYLSPMLFTLFFDSTVGGHFSFGHRVVGAPLLLIGQSISQVYVSTFPKQKYPLQLFKKTIMLVSLIGIVISIILFLFGEHIFHLAFGEGWRKSGEYVSILAFMYLFYMIAFPVSQTLIMLQKQLLQLLWDVSRVIFLVVLFCSVSIFSFSDIVTLQIYSIGMGVFYLILLLLIYRTLHKISKKDLW</sequence>
<keyword evidence="4 6" id="KW-1133">Transmembrane helix</keyword>
<keyword evidence="2" id="KW-1003">Cell membrane</keyword>
<evidence type="ECO:0000256" key="3">
    <source>
        <dbReference type="ARBA" id="ARBA00022692"/>
    </source>
</evidence>
<dbReference type="PANTHER" id="PTHR30250">
    <property type="entry name" value="PST FAMILY PREDICTED COLANIC ACID TRANSPORTER"/>
    <property type="match status" value="1"/>
</dbReference>
<evidence type="ECO:0000256" key="5">
    <source>
        <dbReference type="ARBA" id="ARBA00023136"/>
    </source>
</evidence>
<dbReference type="Pfam" id="PF13440">
    <property type="entry name" value="Polysacc_synt_3"/>
    <property type="match status" value="1"/>
</dbReference>
<dbReference type="RefSeq" id="WP_016122904.1">
    <property type="nucleotide sequence ID" value="NZ_KB976831.1"/>
</dbReference>
<feature type="transmembrane region" description="Helical" evidence="6">
    <location>
        <begin position="360"/>
        <end position="382"/>
    </location>
</feature>
<feature type="transmembrane region" description="Helical" evidence="6">
    <location>
        <begin position="330"/>
        <end position="353"/>
    </location>
</feature>
<keyword evidence="3 6" id="KW-0812">Transmembrane</keyword>
<accession>A0A9W5R5L2</accession>
<evidence type="ECO:0008006" key="9">
    <source>
        <dbReference type="Google" id="ProtNLM"/>
    </source>
</evidence>
<feature type="transmembrane region" description="Helical" evidence="6">
    <location>
        <begin position="388"/>
        <end position="407"/>
    </location>
</feature>
<comment type="subcellular location">
    <subcellularLocation>
        <location evidence="1">Cell membrane</location>
        <topology evidence="1">Multi-pass membrane protein</topology>
    </subcellularLocation>
</comment>
<evidence type="ECO:0000313" key="7">
    <source>
        <dbReference type="EMBL" id="EOQ11105.1"/>
    </source>
</evidence>
<protein>
    <recommendedName>
        <fullName evidence="9">Oligosaccharide translocase (Flippase)</fullName>
    </recommendedName>
</protein>
<comment type="caution">
    <text evidence="7">The sequence shown here is derived from an EMBL/GenBank/DDBJ whole genome shotgun (WGS) entry which is preliminary data.</text>
</comment>
<feature type="transmembrane region" description="Helical" evidence="6">
    <location>
        <begin position="76"/>
        <end position="102"/>
    </location>
</feature>
<feature type="transmembrane region" description="Helical" evidence="6">
    <location>
        <begin position="33"/>
        <end position="55"/>
    </location>
</feature>
<dbReference type="InterPro" id="IPR050833">
    <property type="entry name" value="Poly_Biosynth_Transport"/>
</dbReference>
<evidence type="ECO:0000313" key="8">
    <source>
        <dbReference type="Proteomes" id="UP000014028"/>
    </source>
</evidence>
<feature type="transmembrane region" description="Helical" evidence="6">
    <location>
        <begin position="114"/>
        <end position="132"/>
    </location>
</feature>
<feature type="transmembrane region" description="Helical" evidence="6">
    <location>
        <begin position="222"/>
        <end position="245"/>
    </location>
</feature>
<dbReference type="AlphaFoldDB" id="A0A9W5R5L2"/>
<gene>
    <name evidence="7" type="ORF">IKC_05704</name>
</gene>
<reference evidence="7 8" key="1">
    <citation type="submission" date="2012-12" db="EMBL/GenBank/DDBJ databases">
        <title>The Genome Sequence of Bacillus cereus VD184.</title>
        <authorList>
            <consortium name="The Broad Institute Genome Sequencing Platform"/>
            <consortium name="The Broad Institute Genome Sequencing Center for Infectious Disease"/>
            <person name="Feldgarden M."/>
            <person name="Van der Auwera G.A."/>
            <person name="Mahillon J."/>
            <person name="Duprez V."/>
            <person name="Timmery S."/>
            <person name="Mattelet C."/>
            <person name="Dierick K."/>
            <person name="Sun M."/>
            <person name="Yu Z."/>
            <person name="Zhu L."/>
            <person name="Hu X."/>
            <person name="Shank E.B."/>
            <person name="Swiecicka I."/>
            <person name="Hansen B.M."/>
            <person name="Andrup L."/>
            <person name="Walker B."/>
            <person name="Young S.K."/>
            <person name="Zeng Q."/>
            <person name="Gargeya S."/>
            <person name="Fitzgerald M."/>
            <person name="Haas B."/>
            <person name="Abouelleil A."/>
            <person name="Alvarado L."/>
            <person name="Arachchi H.M."/>
            <person name="Berlin A.M."/>
            <person name="Chapman S.B."/>
            <person name="Dewar J."/>
            <person name="Goldberg J."/>
            <person name="Griggs A."/>
            <person name="Gujja S."/>
            <person name="Hansen M."/>
            <person name="Howarth C."/>
            <person name="Imamovic A."/>
            <person name="Larimer J."/>
            <person name="McCowan C."/>
            <person name="Murphy C."/>
            <person name="Neiman D."/>
            <person name="Pearson M."/>
            <person name="Priest M."/>
            <person name="Roberts A."/>
            <person name="Saif S."/>
            <person name="Shea T."/>
            <person name="Sisk P."/>
            <person name="Sykes S."/>
            <person name="Wortman J."/>
            <person name="Nusbaum C."/>
            <person name="Birren B."/>
        </authorList>
    </citation>
    <scope>NUCLEOTIDE SEQUENCE [LARGE SCALE GENOMIC DNA]</scope>
    <source>
        <strain evidence="7 8">VD184</strain>
    </source>
</reference>
<evidence type="ECO:0000256" key="4">
    <source>
        <dbReference type="ARBA" id="ARBA00022989"/>
    </source>
</evidence>
<dbReference type="PANTHER" id="PTHR30250:SF28">
    <property type="entry name" value="POLYSACCHARIDE BIOSYNTHESIS PROTEIN"/>
    <property type="match status" value="1"/>
</dbReference>
<feature type="transmembrane region" description="Helical" evidence="6">
    <location>
        <begin position="292"/>
        <end position="310"/>
    </location>
</feature>
<proteinExistence type="predicted"/>
<evidence type="ECO:0000256" key="1">
    <source>
        <dbReference type="ARBA" id="ARBA00004651"/>
    </source>
</evidence>
<name>A0A9W5R5L2_BACCE</name>
<evidence type="ECO:0000256" key="2">
    <source>
        <dbReference type="ARBA" id="ARBA00022475"/>
    </source>
</evidence>
<dbReference type="Proteomes" id="UP000014028">
    <property type="component" value="Unassembled WGS sequence"/>
</dbReference>
<dbReference type="EMBL" id="AHFK01000046">
    <property type="protein sequence ID" value="EOQ11105.1"/>
    <property type="molecule type" value="Genomic_DNA"/>
</dbReference>
<dbReference type="GO" id="GO:0005886">
    <property type="term" value="C:plasma membrane"/>
    <property type="evidence" value="ECO:0007669"/>
    <property type="project" value="UniProtKB-SubCell"/>
</dbReference>
<keyword evidence="5 6" id="KW-0472">Membrane</keyword>
<organism evidence="7 8">
    <name type="scientific">Bacillus cereus VD184</name>
    <dbReference type="NCBI Taxonomy" id="1053242"/>
    <lineage>
        <taxon>Bacteria</taxon>
        <taxon>Bacillati</taxon>
        <taxon>Bacillota</taxon>
        <taxon>Bacilli</taxon>
        <taxon>Bacillales</taxon>
        <taxon>Bacillaceae</taxon>
        <taxon>Bacillus</taxon>
        <taxon>Bacillus cereus group</taxon>
    </lineage>
</organism>
<evidence type="ECO:0000256" key="6">
    <source>
        <dbReference type="SAM" id="Phobius"/>
    </source>
</evidence>
<feature type="transmembrane region" description="Helical" evidence="6">
    <location>
        <begin position="9"/>
        <end position="27"/>
    </location>
</feature>